<dbReference type="InterPro" id="IPR029052">
    <property type="entry name" value="Metallo-depent_PP-like"/>
</dbReference>
<gene>
    <name evidence="7" type="ORF">TW71_01695</name>
</gene>
<dbReference type="GO" id="GO:0003993">
    <property type="term" value="F:acid phosphatase activity"/>
    <property type="evidence" value="ECO:0007669"/>
    <property type="project" value="InterPro"/>
</dbReference>
<evidence type="ECO:0000256" key="1">
    <source>
        <dbReference type="ARBA" id="ARBA00004613"/>
    </source>
</evidence>
<dbReference type="Gene3D" id="3.60.21.10">
    <property type="match status" value="1"/>
</dbReference>
<keyword evidence="3" id="KW-0732">Signal</keyword>
<protein>
    <submittedName>
        <fullName evidence="7">Phosphohydrolase</fullName>
    </submittedName>
</protein>
<dbReference type="Pfam" id="PF24517">
    <property type="entry name" value="CBM96"/>
    <property type="match status" value="2"/>
</dbReference>
<evidence type="ECO:0000313" key="7">
    <source>
        <dbReference type="EMBL" id="KJY77770.1"/>
    </source>
</evidence>
<dbReference type="EMBL" id="JXXR01000001">
    <property type="protein sequence ID" value="KJY77770.1"/>
    <property type="molecule type" value="Genomic_DNA"/>
</dbReference>
<dbReference type="GO" id="GO:0005576">
    <property type="term" value="C:extracellular region"/>
    <property type="evidence" value="ECO:0007669"/>
    <property type="project" value="UniProtKB-SubCell"/>
</dbReference>
<dbReference type="InterPro" id="IPR055372">
    <property type="entry name" value="CBM96"/>
</dbReference>
<comment type="subcellular location">
    <subcellularLocation>
        <location evidence="1">Secreted</location>
    </subcellularLocation>
</comment>
<evidence type="ECO:0000256" key="3">
    <source>
        <dbReference type="ARBA" id="ARBA00022729"/>
    </source>
</evidence>
<evidence type="ECO:0000259" key="5">
    <source>
        <dbReference type="Pfam" id="PF16656"/>
    </source>
</evidence>
<keyword evidence="2" id="KW-0964">Secreted</keyword>
<keyword evidence="7" id="KW-0378">Hydrolase</keyword>
<dbReference type="PANTHER" id="PTHR45867">
    <property type="entry name" value="PURPLE ACID PHOSPHATASE"/>
    <property type="match status" value="1"/>
</dbReference>
<dbReference type="Pfam" id="PF00149">
    <property type="entry name" value="Metallophos"/>
    <property type="match status" value="1"/>
</dbReference>
<dbReference type="InterPro" id="IPR015914">
    <property type="entry name" value="PAPs_N"/>
</dbReference>
<organism evidence="7">
    <name type="scientific">Vibrio coralliilyticus</name>
    <dbReference type="NCBI Taxonomy" id="190893"/>
    <lineage>
        <taxon>Bacteria</taxon>
        <taxon>Pseudomonadati</taxon>
        <taxon>Pseudomonadota</taxon>
        <taxon>Gammaproteobacteria</taxon>
        <taxon>Vibrionales</taxon>
        <taxon>Vibrionaceae</taxon>
        <taxon>Vibrio</taxon>
    </lineage>
</organism>
<feature type="domain" description="Carbohydrate-binding module family 96" evidence="6">
    <location>
        <begin position="627"/>
        <end position="784"/>
    </location>
</feature>
<dbReference type="PANTHER" id="PTHR45867:SF3">
    <property type="entry name" value="ACID PHOSPHATASE TYPE 7"/>
    <property type="match status" value="1"/>
</dbReference>
<feature type="domain" description="Carbohydrate-binding module family 96" evidence="6">
    <location>
        <begin position="452"/>
        <end position="611"/>
    </location>
</feature>
<evidence type="ECO:0000259" key="4">
    <source>
        <dbReference type="Pfam" id="PF00149"/>
    </source>
</evidence>
<sequence length="786" mass="86762">MIRRIATLSLLAVAGLTSLNAGAATQYHRVVWDGDPAREAVIGFSPNGESEQPYVQYGTSTDEATWLTKQPSYDHVFAGDLLSYFVRLDNLTPDSPIYYRVCDQLGCGERFWFRTAPVDNSEFVMIAGGDTRTGWTNRRMGNQLVAKVRPLFILHGGDYTSQNSASQMAQYLEDWALTFSSDQIDGKAYKRTYPFIPTHGNHEDYDYSTLCKVFGVDADGNGECNPFDTYNVVNISPLLRVYTLNSQFRKSGWSSYASQMNEWLEQDLATHGEENIWRVAQYHRPMFPHVSSKSDSPDLFSWWAELFYQHSMNLVVESDSHLTKATRELKPDGNNFVSSPTGGTVYIGEGSWGAAARSANDPKSWTLDAASIQQVKVIQVLKDSMTVRTAQFDTSASTLTREEREADSLRLPENVNWWSLNEVGETMELVQSADRLSILKNQDPDTSPSFIRLSATQDVFVAQSQPDTNFDGHEDGLLADASDSTYGRTMSLMAFDVSSIPTCVDIAGVKLELQVTNKSYGEYGVHVAAEEWKDSSATWNSVDGEQIAGRTLTQFIPSSTGTVDVDLTDSHLLDLWEHDGNFGLVIASAGTTDGLDFDSSETGTPPALVVSYNERKDCETPVNSLSLPTSDDTFIASSKASENFNNHADGLLADLLDTKYGKTNALMKFDVSALPEGVEFDSVILALHVTNASTGNFELYRVNQNWNEQTATWQSIYDNGGSGDYLTTFSPKETGVYRIDLTNSGLLQSWLNGGNTGLIIVPKSLNGLDISSRELGMGPVLTVTYH</sequence>
<dbReference type="AlphaFoldDB" id="A0A837GDW0"/>
<name>A0A837GDW0_9VIBR</name>
<dbReference type="GO" id="GO:0046872">
    <property type="term" value="F:metal ion binding"/>
    <property type="evidence" value="ECO:0007669"/>
    <property type="project" value="InterPro"/>
</dbReference>
<dbReference type="InterPro" id="IPR008963">
    <property type="entry name" value="Purple_acid_Pase-like_N"/>
</dbReference>
<feature type="domain" description="Purple acid phosphatase N-terminal" evidence="5">
    <location>
        <begin position="29"/>
        <end position="115"/>
    </location>
</feature>
<dbReference type="Pfam" id="PF16656">
    <property type="entry name" value="Pur_ac_phosph_N"/>
    <property type="match status" value="1"/>
</dbReference>
<accession>A0A837GDW0</accession>
<feature type="domain" description="Calcineurin-like phosphoesterase" evidence="4">
    <location>
        <begin position="142"/>
        <end position="316"/>
    </location>
</feature>
<dbReference type="SUPFAM" id="SSF56300">
    <property type="entry name" value="Metallo-dependent phosphatases"/>
    <property type="match status" value="1"/>
</dbReference>
<dbReference type="NCBIfam" id="NF033679">
    <property type="entry name" value="DNRLRE_dom"/>
    <property type="match status" value="2"/>
</dbReference>
<dbReference type="InterPro" id="IPR004843">
    <property type="entry name" value="Calcineurin-like_PHP"/>
</dbReference>
<evidence type="ECO:0000259" key="6">
    <source>
        <dbReference type="Pfam" id="PF24517"/>
    </source>
</evidence>
<comment type="caution">
    <text evidence="7">The sequence shown here is derived from an EMBL/GenBank/DDBJ whole genome shotgun (WGS) entry which is preliminary data.</text>
</comment>
<evidence type="ECO:0000256" key="2">
    <source>
        <dbReference type="ARBA" id="ARBA00022525"/>
    </source>
</evidence>
<dbReference type="SUPFAM" id="SSF49363">
    <property type="entry name" value="Purple acid phosphatase, N-terminal domain"/>
    <property type="match status" value="1"/>
</dbReference>
<reference evidence="7" key="1">
    <citation type="journal article" date="2015" name="BMC Genomics">
        <title>Genome mining reveals unlocked bioactive potential of marine Gram-negative bacteria.</title>
        <authorList>
            <person name="Machado H."/>
            <person name="Sonnenschein E.C."/>
            <person name="Melchiorsen J."/>
            <person name="Gram L."/>
        </authorList>
    </citation>
    <scope>NUCLEOTIDE SEQUENCE</scope>
    <source>
        <strain evidence="7">S2052</strain>
    </source>
</reference>
<proteinExistence type="predicted"/>
<dbReference type="Gene3D" id="2.60.40.380">
    <property type="entry name" value="Purple acid phosphatase-like, N-terminal"/>
    <property type="match status" value="1"/>
</dbReference>
<dbReference type="RefSeq" id="WP_045984764.1">
    <property type="nucleotide sequence ID" value="NZ_CP063051.1"/>
</dbReference>